<organism evidence="8 9">
    <name type="scientific">Chimaeribacter coloradensis</name>
    <dbReference type="NCBI Taxonomy" id="2060068"/>
    <lineage>
        <taxon>Bacteria</taxon>
        <taxon>Pseudomonadati</taxon>
        <taxon>Pseudomonadota</taxon>
        <taxon>Gammaproteobacteria</taxon>
        <taxon>Enterobacterales</taxon>
        <taxon>Yersiniaceae</taxon>
        <taxon>Chimaeribacter</taxon>
    </lineage>
</organism>
<evidence type="ECO:0000256" key="2">
    <source>
        <dbReference type="ARBA" id="ARBA00022475"/>
    </source>
</evidence>
<dbReference type="GO" id="GO:0030420">
    <property type="term" value="P:establishment of competence for transformation"/>
    <property type="evidence" value="ECO:0007669"/>
    <property type="project" value="InterPro"/>
</dbReference>
<evidence type="ECO:0000256" key="3">
    <source>
        <dbReference type="ARBA" id="ARBA00022692"/>
    </source>
</evidence>
<dbReference type="EMBL" id="PJZH01000001">
    <property type="protein sequence ID" value="PLR40280.1"/>
    <property type="molecule type" value="Genomic_DNA"/>
</dbReference>
<dbReference type="InterPro" id="IPR025405">
    <property type="entry name" value="DUF4131"/>
</dbReference>
<keyword evidence="2" id="KW-1003">Cell membrane</keyword>
<feature type="transmembrane region" description="Helical" evidence="6">
    <location>
        <begin position="459"/>
        <end position="476"/>
    </location>
</feature>
<dbReference type="OrthoDB" id="9761531at2"/>
<dbReference type="NCBIfam" id="NF008580">
    <property type="entry name" value="PRK11539.1"/>
    <property type="match status" value="1"/>
</dbReference>
<dbReference type="InterPro" id="IPR052159">
    <property type="entry name" value="Competence_DNA_uptake"/>
</dbReference>
<feature type="transmembrane region" description="Helical" evidence="6">
    <location>
        <begin position="48"/>
        <end position="66"/>
    </location>
</feature>
<feature type="transmembrane region" description="Helical" evidence="6">
    <location>
        <begin position="377"/>
        <end position="403"/>
    </location>
</feature>
<dbReference type="Pfam" id="PF00753">
    <property type="entry name" value="Lactamase_B"/>
    <property type="match status" value="1"/>
</dbReference>
<evidence type="ECO:0000256" key="6">
    <source>
        <dbReference type="SAM" id="Phobius"/>
    </source>
</evidence>
<reference evidence="8 9" key="1">
    <citation type="submission" date="2017-12" db="EMBL/GenBank/DDBJ databases">
        <title>Characterization of six clinical isolates of Enterochimera gen. nov., a novel genus of the Yersiniaciae family and the three species Enterochimera arupensis sp. nov., Enterochimera coloradensis sp. nov, and Enterochimera californica sp. nov.</title>
        <authorList>
            <person name="Rossi A."/>
            <person name="Fisher M."/>
        </authorList>
    </citation>
    <scope>NUCLEOTIDE SEQUENCE [LARGE SCALE GENOMIC DNA]</scope>
    <source>
        <strain evidence="9">2016-Iso4</strain>
    </source>
</reference>
<dbReference type="PANTHER" id="PTHR30619">
    <property type="entry name" value="DNA INTERNALIZATION/COMPETENCE PROTEIN COMEC/REC2"/>
    <property type="match status" value="1"/>
</dbReference>
<keyword evidence="9" id="KW-1185">Reference proteome</keyword>
<accession>A0A2N5ECM8</accession>
<dbReference type="Gene3D" id="3.60.15.10">
    <property type="entry name" value="Ribonuclease Z/Hydroxyacylglutathione hydrolase-like"/>
    <property type="match status" value="1"/>
</dbReference>
<keyword evidence="4 6" id="KW-1133">Transmembrane helix</keyword>
<dbReference type="Pfam" id="PF03772">
    <property type="entry name" value="Competence"/>
    <property type="match status" value="1"/>
</dbReference>
<dbReference type="GO" id="GO:0005886">
    <property type="term" value="C:plasma membrane"/>
    <property type="evidence" value="ECO:0007669"/>
    <property type="project" value="UniProtKB-SubCell"/>
</dbReference>
<dbReference type="Proteomes" id="UP000234503">
    <property type="component" value="Unassembled WGS sequence"/>
</dbReference>
<name>A0A2N5ECM8_9GAMM</name>
<feature type="domain" description="Metallo-beta-lactamase" evidence="7">
    <location>
        <begin position="513"/>
        <end position="693"/>
    </location>
</feature>
<dbReference type="InterPro" id="IPR035681">
    <property type="entry name" value="ComA-like_MBL"/>
</dbReference>
<comment type="caution">
    <text evidence="8">The sequence shown here is derived from an EMBL/GenBank/DDBJ whole genome shotgun (WGS) entry which is preliminary data.</text>
</comment>
<keyword evidence="5 6" id="KW-0472">Membrane</keyword>
<evidence type="ECO:0000313" key="9">
    <source>
        <dbReference type="Proteomes" id="UP000234503"/>
    </source>
</evidence>
<dbReference type="InterPro" id="IPR004477">
    <property type="entry name" value="ComEC_N"/>
</dbReference>
<dbReference type="InterPro" id="IPR004797">
    <property type="entry name" value="Competence_ComEC/Rec2"/>
</dbReference>
<dbReference type="NCBIfam" id="TIGR00360">
    <property type="entry name" value="ComEC_N-term"/>
    <property type="match status" value="1"/>
</dbReference>
<comment type="subcellular location">
    <subcellularLocation>
        <location evidence="1">Cell membrane</location>
        <topology evidence="1">Multi-pass membrane protein</topology>
    </subcellularLocation>
</comment>
<dbReference type="Pfam" id="PF13567">
    <property type="entry name" value="DUF4131"/>
    <property type="match status" value="1"/>
</dbReference>
<feature type="transmembrane region" description="Helical" evidence="6">
    <location>
        <begin position="409"/>
        <end position="438"/>
    </location>
</feature>
<dbReference type="SUPFAM" id="SSF56281">
    <property type="entry name" value="Metallo-hydrolase/oxidoreductase"/>
    <property type="match status" value="1"/>
</dbReference>
<evidence type="ECO:0000256" key="1">
    <source>
        <dbReference type="ARBA" id="ARBA00004651"/>
    </source>
</evidence>
<protein>
    <submittedName>
        <fullName evidence="8">ComEC family protein</fullName>
    </submittedName>
</protein>
<evidence type="ECO:0000313" key="8">
    <source>
        <dbReference type="EMBL" id="PLR40280.1"/>
    </source>
</evidence>
<dbReference type="SMART" id="SM00849">
    <property type="entry name" value="Lactamase_B"/>
    <property type="match status" value="1"/>
</dbReference>
<feature type="transmembrane region" description="Helical" evidence="6">
    <location>
        <begin position="335"/>
        <end position="356"/>
    </location>
</feature>
<keyword evidence="3 6" id="KW-0812">Transmembrane</keyword>
<dbReference type="CDD" id="cd07731">
    <property type="entry name" value="ComA-like_MBL-fold"/>
    <property type="match status" value="1"/>
</dbReference>
<evidence type="ECO:0000259" key="7">
    <source>
        <dbReference type="SMART" id="SM00849"/>
    </source>
</evidence>
<dbReference type="AlphaFoldDB" id="A0A2N5ECM8"/>
<feature type="transmembrane region" description="Helical" evidence="6">
    <location>
        <begin position="20"/>
        <end position="41"/>
    </location>
</feature>
<evidence type="ECO:0000256" key="5">
    <source>
        <dbReference type="ARBA" id="ARBA00023136"/>
    </source>
</evidence>
<sequence>MNLSLTQLASAWVAGTLPLMFLPELPATWVSGLLIAIAAGLSRSDRAAAATTWLAIFLLAMVWALMHAHTALTQIETLSQRNVALEGAVTSIVMPGQQDDRVTVRVQKVNGRWVFPPITISAYWPPAEPMRCAGQRWQLQTALRPVHSQLNEGGFDGQRWAVANHRLLEGKVLKAYPLSTKCSYRQRFISYIQQTMPEARHQAILLALAFGESRFLDDDTRLLLQQTGVAHLMAISGLHIAVAALFGWWLARAIQGFLPVTWIGHRFPLMLSGLVALAYVGLSGANPPAVRSGLALGVWLSLRLFSVKCSGWQVGLWCMALMLFFDPLMVLSDSFWLSCFAVSALLFWYHWCPLPFRYTTGWRWVGVRWFHLQFSMFILLVPLQAGIFGGVNAASLVANLWAVPWVSCLVVPLVLLSLVFSFWPLLAGCLWESADLLLSCALKPLPLLQSGWLFLDRRALFWSGAGWLAVIAWRLGSVRKHAPLGLAVILLTAAYMRARPAETWRLDMIDVGHGLAVLIEKQGKGVLFDTGNRWEGGDSAQRTILPFLRWRHVELEEIIISHSHLDHQGGLETLQAAFPQANLRSAQQALGLPCRQGETWQWRGLTFRALWPKTLAGQAGNNQSCVVAVTDGHHQILLTGDIEQDAERALLREQRAALASTVLQVPHHGSNSSSIAPFLRAVNPQAALVSASRFNAWHLPAKKVRSRYQDNHIRWWETPWSGQITVLFSHDRWQIKGFREQIMPRWYHQRFGVQRDNE</sequence>
<dbReference type="NCBIfam" id="TIGR00361">
    <property type="entry name" value="ComEC_Rec2"/>
    <property type="match status" value="1"/>
</dbReference>
<dbReference type="PANTHER" id="PTHR30619:SF1">
    <property type="entry name" value="RECOMBINATION PROTEIN 2"/>
    <property type="match status" value="1"/>
</dbReference>
<proteinExistence type="predicted"/>
<dbReference type="InterPro" id="IPR036866">
    <property type="entry name" value="RibonucZ/Hydroxyglut_hydro"/>
</dbReference>
<feature type="transmembrane region" description="Helical" evidence="6">
    <location>
        <begin position="229"/>
        <end position="251"/>
    </location>
</feature>
<gene>
    <name evidence="8" type="ORF">CYR32_00615</name>
</gene>
<feature type="transmembrane region" description="Helical" evidence="6">
    <location>
        <begin position="263"/>
        <end position="282"/>
    </location>
</feature>
<dbReference type="RefSeq" id="WP_101821528.1">
    <property type="nucleotide sequence ID" value="NZ_PJZH01000001.1"/>
</dbReference>
<dbReference type="InterPro" id="IPR001279">
    <property type="entry name" value="Metallo-B-lactamas"/>
</dbReference>
<evidence type="ECO:0000256" key="4">
    <source>
        <dbReference type="ARBA" id="ARBA00022989"/>
    </source>
</evidence>